<evidence type="ECO:0000313" key="7">
    <source>
        <dbReference type="EMBL" id="KAF4125302.1"/>
    </source>
</evidence>
<gene>
    <name evidence="7" type="ORF">GMORB2_4142</name>
</gene>
<name>A0A9P4Z0R6_9HYPO</name>
<dbReference type="InterPro" id="IPR036291">
    <property type="entry name" value="NAD(P)-bd_dom_sf"/>
</dbReference>
<evidence type="ECO:0000256" key="3">
    <source>
        <dbReference type="ARBA" id="ARBA00023027"/>
    </source>
</evidence>
<accession>A0A9P4Z0R6</accession>
<dbReference type="EMBL" id="JAANYQ010000003">
    <property type="protein sequence ID" value="KAF4125302.1"/>
    <property type="molecule type" value="Genomic_DNA"/>
</dbReference>
<keyword evidence="2" id="KW-0560">Oxidoreductase</keyword>
<dbReference type="InterPro" id="IPR029154">
    <property type="entry name" value="HIBADH-like_NADP-bd"/>
</dbReference>
<dbReference type="SUPFAM" id="SSF51735">
    <property type="entry name" value="NAD(P)-binding Rossmann-fold domains"/>
    <property type="match status" value="1"/>
</dbReference>
<comment type="similarity">
    <text evidence="1">Belongs to the HIBADH-related family. NP60 subfamily.</text>
</comment>
<dbReference type="InterPro" id="IPR051265">
    <property type="entry name" value="HIBADH-related_NP60_sf"/>
</dbReference>
<dbReference type="RefSeq" id="XP_035323954.1">
    <property type="nucleotide sequence ID" value="XM_035466117.1"/>
</dbReference>
<dbReference type="PANTHER" id="PTHR43580">
    <property type="entry name" value="OXIDOREDUCTASE GLYR1-RELATED"/>
    <property type="match status" value="1"/>
</dbReference>
<dbReference type="Pfam" id="PF14833">
    <property type="entry name" value="NAD_binding_11"/>
    <property type="match status" value="1"/>
</dbReference>
<dbReference type="GO" id="GO:0016491">
    <property type="term" value="F:oxidoreductase activity"/>
    <property type="evidence" value="ECO:0007669"/>
    <property type="project" value="UniProtKB-KW"/>
</dbReference>
<organism evidence="7 8">
    <name type="scientific">Geosmithia morbida</name>
    <dbReference type="NCBI Taxonomy" id="1094350"/>
    <lineage>
        <taxon>Eukaryota</taxon>
        <taxon>Fungi</taxon>
        <taxon>Dikarya</taxon>
        <taxon>Ascomycota</taxon>
        <taxon>Pezizomycotina</taxon>
        <taxon>Sordariomycetes</taxon>
        <taxon>Hypocreomycetidae</taxon>
        <taxon>Hypocreales</taxon>
        <taxon>Bionectriaceae</taxon>
        <taxon>Geosmithia</taxon>
    </lineage>
</organism>
<dbReference type="PANTHER" id="PTHR43580:SF3">
    <property type="entry name" value="6-PHOSPHOGLUCONATE DEHYDROGENASE FAMILY PROTEIN (AFU_ORTHOLOGUE AFUA_2G11600)"/>
    <property type="match status" value="1"/>
</dbReference>
<feature type="domain" description="3-hydroxyisobutyrate dehydrogenase-like NAD-binding" evidence="6">
    <location>
        <begin position="173"/>
        <end position="292"/>
    </location>
</feature>
<evidence type="ECO:0000313" key="8">
    <source>
        <dbReference type="Proteomes" id="UP000749293"/>
    </source>
</evidence>
<dbReference type="InterPro" id="IPR015815">
    <property type="entry name" value="HIBADH-related"/>
</dbReference>
<evidence type="ECO:0000259" key="6">
    <source>
        <dbReference type="Pfam" id="PF14833"/>
    </source>
</evidence>
<dbReference type="PIRSF" id="PIRSF000103">
    <property type="entry name" value="HIBADH"/>
    <property type="match status" value="1"/>
</dbReference>
<dbReference type="Gene3D" id="1.10.1040.10">
    <property type="entry name" value="N-(1-d-carboxylethyl)-l-norvaline Dehydrogenase, domain 2"/>
    <property type="match status" value="1"/>
</dbReference>
<evidence type="ECO:0000256" key="4">
    <source>
        <dbReference type="PIRSR" id="PIRSR000103-1"/>
    </source>
</evidence>
<dbReference type="GeneID" id="55970370"/>
<dbReference type="SUPFAM" id="SSF48179">
    <property type="entry name" value="6-phosphogluconate dehydrogenase C-terminal domain-like"/>
    <property type="match status" value="1"/>
</dbReference>
<evidence type="ECO:0000256" key="2">
    <source>
        <dbReference type="ARBA" id="ARBA00023002"/>
    </source>
</evidence>
<dbReference type="Gene3D" id="3.40.50.720">
    <property type="entry name" value="NAD(P)-binding Rossmann-like Domain"/>
    <property type="match status" value="1"/>
</dbReference>
<dbReference type="Pfam" id="PF03446">
    <property type="entry name" value="NAD_binding_2"/>
    <property type="match status" value="1"/>
</dbReference>
<feature type="active site" evidence="4">
    <location>
        <position position="179"/>
    </location>
</feature>
<reference evidence="7" key="1">
    <citation type="submission" date="2020-03" db="EMBL/GenBank/DDBJ databases">
        <title>Site-based positive gene gene selection in Geosmithia morbida across the United States reveals a broad range of putative effectors and factors for local host and environmental adapation.</title>
        <authorList>
            <person name="Onufrak A."/>
            <person name="Murdoch R.W."/>
            <person name="Gazis R."/>
            <person name="Huff M."/>
            <person name="Staton M."/>
            <person name="Klingeman W."/>
            <person name="Hadziabdic D."/>
        </authorList>
    </citation>
    <scope>NUCLEOTIDE SEQUENCE</scope>
    <source>
        <strain evidence="7">1262</strain>
    </source>
</reference>
<evidence type="ECO:0000259" key="5">
    <source>
        <dbReference type="Pfam" id="PF03446"/>
    </source>
</evidence>
<keyword evidence="8" id="KW-1185">Reference proteome</keyword>
<keyword evidence="3" id="KW-0520">NAD</keyword>
<dbReference type="Proteomes" id="UP000749293">
    <property type="component" value="Unassembled WGS sequence"/>
</dbReference>
<dbReference type="InterPro" id="IPR013328">
    <property type="entry name" value="6PGD_dom2"/>
</dbReference>
<dbReference type="InterPro" id="IPR006115">
    <property type="entry name" value="6PGDH_NADP-bd"/>
</dbReference>
<feature type="domain" description="6-phosphogluconate dehydrogenase NADP-binding" evidence="5">
    <location>
        <begin position="7"/>
        <end position="155"/>
    </location>
</feature>
<protein>
    <submittedName>
        <fullName evidence="7">Pyrroline-5-carboxylate reductase</fullName>
    </submittedName>
</protein>
<dbReference type="OrthoDB" id="435038at2759"/>
<dbReference type="GO" id="GO:0050661">
    <property type="term" value="F:NADP binding"/>
    <property type="evidence" value="ECO:0007669"/>
    <property type="project" value="InterPro"/>
</dbReference>
<dbReference type="InterPro" id="IPR008927">
    <property type="entry name" value="6-PGluconate_DH-like_C_sf"/>
</dbReference>
<proteinExistence type="inferred from homology"/>
<dbReference type="AlphaFoldDB" id="A0A9P4Z0R6"/>
<comment type="caution">
    <text evidence="7">The sequence shown here is derived from an EMBL/GenBank/DDBJ whole genome shotgun (WGS) entry which is preliminary data.</text>
</comment>
<dbReference type="GO" id="GO:0051287">
    <property type="term" value="F:NAD binding"/>
    <property type="evidence" value="ECO:0007669"/>
    <property type="project" value="InterPro"/>
</dbReference>
<evidence type="ECO:0000256" key="1">
    <source>
        <dbReference type="ARBA" id="ARBA00007598"/>
    </source>
</evidence>
<sequence>MAPTLLFAGLGNMGRAMSKNLVEKGNLSGPLLVYNRSTKRATDLSAALAPGKTKVVESLPEGVADADIIFSCLANDQAVQDYIGQAAKGDIKGKLFVECSTIHPDVTEEVARTILAAGAEFVAAPVFGAPSAADAGQLIILLAGPAASVEKVRPYCKGVMGKAEIDLSDQPYGKATTIKVLGNGMILGMVEQVAEAHVAAEKSGIHHDIIHNLIQGLFGGPGGAYSDRMRTGDYYTRDEPLFGVDLARKDARHAKSIAAAAGTTLPICEIADGHLAKVKEYCGSKGDIAGIYGIVRMEAGLPFKN</sequence>